<dbReference type="InterPro" id="IPR013783">
    <property type="entry name" value="Ig-like_fold"/>
</dbReference>
<dbReference type="InterPro" id="IPR005467">
    <property type="entry name" value="His_kinase_dom"/>
</dbReference>
<dbReference type="PANTHER" id="PTHR43547:SF2">
    <property type="entry name" value="HYBRID SIGNAL TRANSDUCTION HISTIDINE KINASE C"/>
    <property type="match status" value="1"/>
</dbReference>
<keyword evidence="5" id="KW-1133">Transmembrane helix</keyword>
<reference evidence="7 8" key="1">
    <citation type="submission" date="2023-07" db="EMBL/GenBank/DDBJ databases">
        <title>Sorghum-associated microbial communities from plants grown in Nebraska, USA.</title>
        <authorList>
            <person name="Schachtman D."/>
        </authorList>
    </citation>
    <scope>NUCLEOTIDE SEQUENCE [LARGE SCALE GENOMIC DNA]</scope>
    <source>
        <strain evidence="7 8">DS1709</strain>
    </source>
</reference>
<dbReference type="InterPro" id="IPR015943">
    <property type="entry name" value="WD40/YVTN_repeat-like_dom_sf"/>
</dbReference>
<keyword evidence="5" id="KW-0812">Transmembrane</keyword>
<dbReference type="SMART" id="SM00387">
    <property type="entry name" value="HATPase_c"/>
    <property type="match status" value="1"/>
</dbReference>
<dbReference type="Proteomes" id="UP001184853">
    <property type="component" value="Unassembled WGS sequence"/>
</dbReference>
<accession>A0ABU1LAE0</accession>
<feature type="transmembrane region" description="Helical" evidence="5">
    <location>
        <begin position="685"/>
        <end position="709"/>
    </location>
</feature>
<dbReference type="CDD" id="cd00082">
    <property type="entry name" value="HisKA"/>
    <property type="match status" value="1"/>
</dbReference>
<name>A0ABU1LAE0_9FLAO</name>
<keyword evidence="7" id="KW-0418">Kinase</keyword>
<comment type="catalytic activity">
    <reaction evidence="1">
        <text>ATP + protein L-histidine = ADP + protein N-phospho-L-histidine.</text>
        <dbReference type="EC" id="2.7.13.3"/>
    </reaction>
</comment>
<evidence type="ECO:0000313" key="7">
    <source>
        <dbReference type="EMBL" id="MDR6403674.1"/>
    </source>
</evidence>
<dbReference type="RefSeq" id="WP_181898039.1">
    <property type="nucleotide sequence ID" value="NZ_JAVDQS010000001.1"/>
</dbReference>
<dbReference type="SUPFAM" id="SSF55874">
    <property type="entry name" value="ATPase domain of HSP90 chaperone/DNA topoisomerase II/histidine kinase"/>
    <property type="match status" value="1"/>
</dbReference>
<keyword evidence="5" id="KW-0472">Membrane</keyword>
<dbReference type="PROSITE" id="PS50109">
    <property type="entry name" value="HIS_KIN"/>
    <property type="match status" value="1"/>
</dbReference>
<comment type="caution">
    <text evidence="7">The sequence shown here is derived from an EMBL/GenBank/DDBJ whole genome shotgun (WGS) entry which is preliminary data.</text>
</comment>
<evidence type="ECO:0000256" key="4">
    <source>
        <dbReference type="SAM" id="Coils"/>
    </source>
</evidence>
<proteinExistence type="predicted"/>
<dbReference type="EMBL" id="JAVDQS010000001">
    <property type="protein sequence ID" value="MDR6403674.1"/>
    <property type="molecule type" value="Genomic_DNA"/>
</dbReference>
<keyword evidence="8" id="KW-1185">Reference proteome</keyword>
<evidence type="ECO:0000259" key="6">
    <source>
        <dbReference type="PROSITE" id="PS50109"/>
    </source>
</evidence>
<sequence>MDNGLPQNSIKDIVKDKYGFIWLSTDNGIVRYDGAGFQTYSKLPIDNFHFGGFYGNIHSDSIILYNDYEENKILINKRTPKIIQKKYPDYTGKVFYWSGRILERPKNKKIEAELQYLIKTGNDKYHIYREKVFYTDKKGEKKRICTLPKANRYNIFISNNTLFIIDSKNRETRRIFRESVITDKTPTLFNDPNTKIYWQQLTDQTFIIHNDDIYLVSYHKNELKLHFVTRYENFANYRFGCMYYDAKYNRLYLGSSIKGLNIVQLTQFHTARKNLPYVDDVSYASLPFSDNTIIDALGYQYTKYGAIKEHKFGSNEKYYMLYDNDGNIMYKRKNMIFKRHKSSGYVTADSILFKGKTSNGVFRSFGLYGISETDFINSSLHLFSDSNLKKAAFSFKYQGIINNFIKYNNHDLLVGSTHGLYLTSLDTRKTVLIKRFNVKNIVKTRDGNIWITTNKEGIFLLKQKKLFKIPLDEQHYLESAHDILDDPFGYYWISSNNGLFKVSRQQLLRSFENNNSPVIYYRFTKKDGLLTNEFNGGSVPNAHLLPNKEMVFPSMEGFVFFDPAKVRTYYPEKNTIFIERVKIGREAITPFHQHINLENDYKSADIFIDLPYYADSSNLKIEAKIDYQDRKWEKIEAGNQRKYTLRNLGPGKYTLHIRVLISPNGEYQYQTVTFEIKPLFYQTKFFKIVLFLFLSLIVILIILNTTKFIRKMNKVLKKKVSNMSQELQETSQDLENAKKSIQKESEYQNKFLEAVNHDLTTPIRFIAMLAEKLNEEKDSEVQKEYFEGIHQTSEELYKFTLTLKEYNKLYATNIVFEETGFSLNEIFEFKQRLFDIIAKKKNNQIEIRSQNDILCFINKGIIACIIHNIIDNAVKYSNDSIITLFAEQNGERISLQIADTGNGMTDEQLLYYNAIYRNTDDKKTPFKDSGFGLHMVIQLIKKINAEIKFTKNTPTGTIVEISLKNKN</sequence>
<dbReference type="Pfam" id="PF07494">
    <property type="entry name" value="Reg_prop"/>
    <property type="match status" value="1"/>
</dbReference>
<dbReference type="GO" id="GO:0016301">
    <property type="term" value="F:kinase activity"/>
    <property type="evidence" value="ECO:0007669"/>
    <property type="project" value="UniProtKB-KW"/>
</dbReference>
<dbReference type="Gene3D" id="1.10.287.130">
    <property type="match status" value="1"/>
</dbReference>
<evidence type="ECO:0000256" key="2">
    <source>
        <dbReference type="ARBA" id="ARBA00012438"/>
    </source>
</evidence>
<keyword evidence="3" id="KW-0597">Phosphoprotein</keyword>
<dbReference type="Gene3D" id="2.60.40.10">
    <property type="entry name" value="Immunoglobulins"/>
    <property type="match status" value="1"/>
</dbReference>
<dbReference type="InterPro" id="IPR011110">
    <property type="entry name" value="Reg_prop"/>
</dbReference>
<dbReference type="Pfam" id="PF02518">
    <property type="entry name" value="HATPase_c"/>
    <property type="match status" value="1"/>
</dbReference>
<dbReference type="Gene3D" id="3.30.565.10">
    <property type="entry name" value="Histidine kinase-like ATPase, C-terminal domain"/>
    <property type="match status" value="1"/>
</dbReference>
<evidence type="ECO:0000256" key="3">
    <source>
        <dbReference type="ARBA" id="ARBA00022553"/>
    </source>
</evidence>
<evidence type="ECO:0000313" key="8">
    <source>
        <dbReference type="Proteomes" id="UP001184853"/>
    </source>
</evidence>
<dbReference type="InterPro" id="IPR003594">
    <property type="entry name" value="HATPase_dom"/>
</dbReference>
<keyword evidence="7" id="KW-0808">Transferase</keyword>
<dbReference type="InterPro" id="IPR036890">
    <property type="entry name" value="HATPase_C_sf"/>
</dbReference>
<dbReference type="InterPro" id="IPR036097">
    <property type="entry name" value="HisK_dim/P_sf"/>
</dbReference>
<organism evidence="7 8">
    <name type="scientific">Chryseobacterium geocarposphaerae</name>
    <dbReference type="NCBI Taxonomy" id="1416776"/>
    <lineage>
        <taxon>Bacteria</taxon>
        <taxon>Pseudomonadati</taxon>
        <taxon>Bacteroidota</taxon>
        <taxon>Flavobacteriia</taxon>
        <taxon>Flavobacteriales</taxon>
        <taxon>Weeksellaceae</taxon>
        <taxon>Chryseobacterium group</taxon>
        <taxon>Chryseobacterium</taxon>
    </lineage>
</organism>
<keyword evidence="4" id="KW-0175">Coiled coil</keyword>
<protein>
    <recommendedName>
        <fullName evidence="2">histidine kinase</fullName>
        <ecNumber evidence="2">2.7.13.3</ecNumber>
    </recommendedName>
</protein>
<dbReference type="SUPFAM" id="SSF47384">
    <property type="entry name" value="Homodimeric domain of signal transducing histidine kinase"/>
    <property type="match status" value="1"/>
</dbReference>
<feature type="coiled-coil region" evidence="4">
    <location>
        <begin position="713"/>
        <end position="747"/>
    </location>
</feature>
<dbReference type="EC" id="2.7.13.3" evidence="2"/>
<evidence type="ECO:0000256" key="5">
    <source>
        <dbReference type="SAM" id="Phobius"/>
    </source>
</evidence>
<evidence type="ECO:0000256" key="1">
    <source>
        <dbReference type="ARBA" id="ARBA00000085"/>
    </source>
</evidence>
<feature type="domain" description="Histidine kinase" evidence="6">
    <location>
        <begin position="754"/>
        <end position="967"/>
    </location>
</feature>
<gene>
    <name evidence="7" type="ORF">J2781_000578</name>
</gene>
<dbReference type="PANTHER" id="PTHR43547">
    <property type="entry name" value="TWO-COMPONENT HISTIDINE KINASE"/>
    <property type="match status" value="1"/>
</dbReference>
<dbReference type="Gene3D" id="2.130.10.10">
    <property type="entry name" value="YVTN repeat-like/Quinoprotein amine dehydrogenase"/>
    <property type="match status" value="2"/>
</dbReference>
<dbReference type="InterPro" id="IPR003661">
    <property type="entry name" value="HisK_dim/P_dom"/>
</dbReference>